<dbReference type="RefSeq" id="WP_152729762.1">
    <property type="nucleotide sequence ID" value="NZ_JAABOZ010000002.1"/>
</dbReference>
<dbReference type="AlphaFoldDB" id="A0A7K3WBG1"/>
<organism evidence="1 2">
    <name type="scientific">Goekera deserti</name>
    <dbReference type="NCBI Taxonomy" id="2497753"/>
    <lineage>
        <taxon>Bacteria</taxon>
        <taxon>Bacillati</taxon>
        <taxon>Actinomycetota</taxon>
        <taxon>Actinomycetes</taxon>
        <taxon>Geodermatophilales</taxon>
        <taxon>Geodermatophilaceae</taxon>
        <taxon>Goekera</taxon>
    </lineage>
</organism>
<keyword evidence="2" id="KW-1185">Reference proteome</keyword>
<name>A0A7K3WBG1_9ACTN</name>
<gene>
    <name evidence="1" type="ORF">G1H19_07270</name>
</gene>
<dbReference type="Proteomes" id="UP000470470">
    <property type="component" value="Unassembled WGS sequence"/>
</dbReference>
<sequence length="139" mass="15236">MGYFARFTYSDGAWVPTPSLDRPQLVVDVHDSDVATIDHRTADGVTGRFFLGYEPRAYFDDGDADPPVDRPAAAAGFARWVREVEGREVDPARVEELLASGDPDDDPEDVFVEQTVERLLVLAGIPVPEELADGMRGDA</sequence>
<dbReference type="EMBL" id="JAAGWK010000009">
    <property type="protein sequence ID" value="NEL53801.1"/>
    <property type="molecule type" value="Genomic_DNA"/>
</dbReference>
<protein>
    <submittedName>
        <fullName evidence="1">Uncharacterized protein</fullName>
    </submittedName>
</protein>
<proteinExistence type="predicted"/>
<comment type="caution">
    <text evidence="1">The sequence shown here is derived from an EMBL/GenBank/DDBJ whole genome shotgun (WGS) entry which is preliminary data.</text>
</comment>
<reference evidence="1 2" key="1">
    <citation type="submission" date="2020-02" db="EMBL/GenBank/DDBJ databases">
        <title>The whole genome sequence of CPCC 205119.</title>
        <authorList>
            <person name="Jiang Z."/>
        </authorList>
    </citation>
    <scope>NUCLEOTIDE SEQUENCE [LARGE SCALE GENOMIC DNA]</scope>
    <source>
        <strain evidence="1 2">CPCC 205119</strain>
    </source>
</reference>
<accession>A0A7K3WBG1</accession>
<evidence type="ECO:0000313" key="2">
    <source>
        <dbReference type="Proteomes" id="UP000470470"/>
    </source>
</evidence>
<evidence type="ECO:0000313" key="1">
    <source>
        <dbReference type="EMBL" id="NEL53801.1"/>
    </source>
</evidence>